<name>A0ABP6YBT0_9PSEU</name>
<feature type="compositionally biased region" description="Basic and acidic residues" evidence="1">
    <location>
        <begin position="470"/>
        <end position="493"/>
    </location>
</feature>
<feature type="compositionally biased region" description="Basic and acidic residues" evidence="1">
    <location>
        <begin position="686"/>
        <end position="708"/>
    </location>
</feature>
<feature type="compositionally biased region" description="Low complexity" evidence="1">
    <location>
        <begin position="664"/>
        <end position="681"/>
    </location>
</feature>
<gene>
    <name evidence="2" type="ORF">GCM10022222_76750</name>
</gene>
<dbReference type="EMBL" id="BAAAZN010000025">
    <property type="protein sequence ID" value="GAA3580679.1"/>
    <property type="molecule type" value="Genomic_DNA"/>
</dbReference>
<sequence>METSRHNRPGPSAIADGRPAVAGGGTLADLGRLIGRAEAMHLRAPELALVLGERAAALAEAAGADGHWIRAEALVVSARVRVGDRSGTVGRAVAALRAAEHAGYASTAARLRIDLAVCARSLGVPLMGLAALRPALSEDVPSAVRAEALCHLVGCLAPFGRKPELDRVLVEADKLLVADDALDADTRLLTRALLRNGTAAHRRRHGDLTAAADAARTGLGFLEKLDRPGDDGGLVRIRLVLQLVSTLLDRGDAEMAYDFAEPMLRVPIRAAGVAPAAWLRLAVATRVHLPAGAGEAAAELVGEAIAATDRHGLPAVTARLWLELSQIEERFGSAEEAIACLHRSRAAEHGHARARRQACGLLAGEFGASELASFDLDEVLAASAPRDGRAVPMAVEPRVDAEVTSVLPAIRDEQPPAEETPSWSFGQPAAEAEIEQTTVLPAVPAEPEAQPQRAPAAAKPAALPGWVRPFSRDAAAETPRRSAEARESAEPGTRRAPSGRRAEVPAAREPSGTAAHREADRRAPKEPSTQHATSEGREAVEKPASRAVVERPASREVTQRSAARERAERPVLPAEAAPRVVAEPPTASERPAPRAVARWNALHEEAEKPVSREAADRSGSGEPLSQEVAGRPAVREGAEKPASPAVAEESPRFSLRMPDLSDILPELPLAPAPADEPAAPLWESAEWAREEQARRDARSRTTRHDAEHGSVAAKSVLDRLGISASDGGGGRRRADESGRSAPDFAEPAESGAQAQTVSVPAEDPSGPAPAAQPAPEPPSEEPAAEQWLPRLRMPPALDPLADVDEWTPSAQPFPESYARAIAEDEPAADAGLAELLARALAEHQAGTASAAALVKRLGPEDEQPQRPVNGHATADRHRTTD</sequence>
<accession>A0ABP6YBT0</accession>
<comment type="caution">
    <text evidence="2">The sequence shown here is derived from an EMBL/GenBank/DDBJ whole genome shotgun (WGS) entry which is preliminary data.</text>
</comment>
<feature type="compositionally biased region" description="Basic and acidic residues" evidence="1">
    <location>
        <begin position="515"/>
        <end position="525"/>
    </location>
</feature>
<feature type="region of interest" description="Disordered" evidence="1">
    <location>
        <begin position="843"/>
        <end position="881"/>
    </location>
</feature>
<dbReference type="RefSeq" id="WP_344868268.1">
    <property type="nucleotide sequence ID" value="NZ_BAAAZN010000025.1"/>
</dbReference>
<dbReference type="Proteomes" id="UP001500689">
    <property type="component" value="Unassembled WGS sequence"/>
</dbReference>
<keyword evidence="3" id="KW-1185">Reference proteome</keyword>
<feature type="region of interest" description="Disordered" evidence="1">
    <location>
        <begin position="446"/>
        <end position="811"/>
    </location>
</feature>
<proteinExistence type="predicted"/>
<evidence type="ECO:0000256" key="1">
    <source>
        <dbReference type="SAM" id="MobiDB-lite"/>
    </source>
</evidence>
<reference evidence="3" key="1">
    <citation type="journal article" date="2019" name="Int. J. Syst. Evol. Microbiol.">
        <title>The Global Catalogue of Microorganisms (GCM) 10K type strain sequencing project: providing services to taxonomists for standard genome sequencing and annotation.</title>
        <authorList>
            <consortium name="The Broad Institute Genomics Platform"/>
            <consortium name="The Broad Institute Genome Sequencing Center for Infectious Disease"/>
            <person name="Wu L."/>
            <person name="Ma J."/>
        </authorList>
    </citation>
    <scope>NUCLEOTIDE SEQUENCE [LARGE SCALE GENOMIC DNA]</scope>
    <source>
        <strain evidence="3">JCM 16898</strain>
    </source>
</reference>
<feature type="compositionally biased region" description="Low complexity" evidence="1">
    <location>
        <begin position="446"/>
        <end position="464"/>
    </location>
</feature>
<feature type="compositionally biased region" description="Basic and acidic residues" evidence="1">
    <location>
        <begin position="601"/>
        <end position="616"/>
    </location>
</feature>
<evidence type="ECO:0000313" key="3">
    <source>
        <dbReference type="Proteomes" id="UP001500689"/>
    </source>
</evidence>
<feature type="compositionally biased region" description="Basic and acidic residues" evidence="1">
    <location>
        <begin position="534"/>
        <end position="569"/>
    </location>
</feature>
<feature type="compositionally biased region" description="Low complexity" evidence="1">
    <location>
        <begin position="570"/>
        <end position="585"/>
    </location>
</feature>
<organism evidence="2 3">
    <name type="scientific">Amycolatopsis ultiminotia</name>
    <dbReference type="NCBI Taxonomy" id="543629"/>
    <lineage>
        <taxon>Bacteria</taxon>
        <taxon>Bacillati</taxon>
        <taxon>Actinomycetota</taxon>
        <taxon>Actinomycetes</taxon>
        <taxon>Pseudonocardiales</taxon>
        <taxon>Pseudonocardiaceae</taxon>
        <taxon>Amycolatopsis</taxon>
    </lineage>
</organism>
<evidence type="ECO:0000313" key="2">
    <source>
        <dbReference type="EMBL" id="GAA3580679.1"/>
    </source>
</evidence>
<feature type="compositionally biased region" description="Pro residues" evidence="1">
    <location>
        <begin position="766"/>
        <end position="777"/>
    </location>
</feature>
<protein>
    <submittedName>
        <fullName evidence="2">Uncharacterized protein</fullName>
    </submittedName>
</protein>